<organism evidence="9 10">
    <name type="scientific">Ceratopteris richardii</name>
    <name type="common">Triangle waterfern</name>
    <dbReference type="NCBI Taxonomy" id="49495"/>
    <lineage>
        <taxon>Eukaryota</taxon>
        <taxon>Viridiplantae</taxon>
        <taxon>Streptophyta</taxon>
        <taxon>Embryophyta</taxon>
        <taxon>Tracheophyta</taxon>
        <taxon>Polypodiopsida</taxon>
        <taxon>Polypodiidae</taxon>
        <taxon>Polypodiales</taxon>
        <taxon>Pteridineae</taxon>
        <taxon>Pteridaceae</taxon>
        <taxon>Parkerioideae</taxon>
        <taxon>Ceratopteris</taxon>
    </lineage>
</organism>
<dbReference type="GO" id="GO:0016757">
    <property type="term" value="F:glycosyltransferase activity"/>
    <property type="evidence" value="ECO:0007669"/>
    <property type="project" value="UniProtKB-UniRule"/>
</dbReference>
<accession>A0A8T2U156</accession>
<reference evidence="9" key="1">
    <citation type="submission" date="2021-08" db="EMBL/GenBank/DDBJ databases">
        <title>WGS assembly of Ceratopteris richardii.</title>
        <authorList>
            <person name="Marchant D.B."/>
            <person name="Chen G."/>
            <person name="Jenkins J."/>
            <person name="Shu S."/>
            <person name="Leebens-Mack J."/>
            <person name="Grimwood J."/>
            <person name="Schmutz J."/>
            <person name="Soltis P."/>
            <person name="Soltis D."/>
            <person name="Chen Z.-H."/>
        </authorList>
    </citation>
    <scope>NUCLEOTIDE SEQUENCE</scope>
    <source>
        <strain evidence="9">Whitten #5841</strain>
        <tissue evidence="9">Leaf</tissue>
    </source>
</reference>
<gene>
    <name evidence="9" type="ORF">KP509_09G067500</name>
</gene>
<dbReference type="AlphaFoldDB" id="A0A8T2U156"/>
<dbReference type="Proteomes" id="UP000825935">
    <property type="component" value="Chromosome 9"/>
</dbReference>
<evidence type="ECO:0000256" key="4">
    <source>
        <dbReference type="ARBA" id="ARBA00022679"/>
    </source>
</evidence>
<evidence type="ECO:0000313" key="9">
    <source>
        <dbReference type="EMBL" id="KAH7429811.1"/>
    </source>
</evidence>
<comment type="similarity">
    <text evidence="2 8">Belongs to the glycosyltransferase 92 family.</text>
</comment>
<dbReference type="InterPro" id="IPR029044">
    <property type="entry name" value="Nucleotide-diphossugar_trans"/>
</dbReference>
<dbReference type="GO" id="GO:0016020">
    <property type="term" value="C:membrane"/>
    <property type="evidence" value="ECO:0007669"/>
    <property type="project" value="UniProtKB-SubCell"/>
</dbReference>
<dbReference type="Pfam" id="PF01697">
    <property type="entry name" value="Glyco_transf_92"/>
    <property type="match status" value="1"/>
</dbReference>
<dbReference type="PANTHER" id="PTHR21461:SF69">
    <property type="entry name" value="GLYCOSYLTRANSFERASE FAMILY 92 PROTEIN"/>
    <property type="match status" value="1"/>
</dbReference>
<keyword evidence="7" id="KW-0472">Membrane</keyword>
<dbReference type="EC" id="2.4.1.-" evidence="8"/>
<protein>
    <recommendedName>
        <fullName evidence="8">Glycosyltransferase family 92 protein</fullName>
        <ecNumber evidence="8">2.4.1.-</ecNumber>
    </recommendedName>
</protein>
<dbReference type="PANTHER" id="PTHR21461">
    <property type="entry name" value="GLYCOSYLTRANSFERASE FAMILY 92 PROTEIN"/>
    <property type="match status" value="1"/>
</dbReference>
<evidence type="ECO:0000256" key="8">
    <source>
        <dbReference type="RuleBase" id="RU366017"/>
    </source>
</evidence>
<keyword evidence="3 8" id="KW-0328">Glycosyltransferase</keyword>
<sequence length="591" mass="67782">MRRWGLDSAGFLGSCPSPRIQMPWMLLVVFGGLLIFWDNGIYRDCLEEENSCVGKLLSHPVGDGFLRNREPEDNTNSLKDGRKVTLQREGGIKTIYSDSPDVYKTIAVEAAVGFNDTILLLLNASFSGLNAAFHQKRGHKIKCLFAREVKTRVLVVEDEFVLCQDPLDSFPNSTVGFDVSLQIDNSFLRSSAIYGHMMWTKLVYGSVLFEGEGDLLIFVKGLSRMKRSVLPDGLECQYGNKIRTQVVSFCQENVRCKLPPPQNWQELNGKEVTVALRNQIFHSVVRFTPSHIHHSNYRVAPNESKERPHFLCVCTLVWNGAKFLKEWIMYHSYIGVQKFFIYDNNSDDEIESVLESLHYYNVSRHPWPWVKTQEASFSHCMARASNQCVWVAFIDVDEFIFPKNLSSFNKDRTMEAPLHSLIKQHDLLHNGKLGQLKVSNFNFGPSGLTTLPRSGQMVNYICRMKVPKRVKSIVRASAVDSSYCSRVHYFDLKVGYVSGNARRKDAVIHHYKWHVWQDFKLKFARRAATYVTDWGQNKDLDSFDRTPGLGTQPIEPHDWIHQFCEIKDTSLRDLITNASRLHAAGKLLWER</sequence>
<proteinExistence type="inferred from homology"/>
<dbReference type="InterPro" id="IPR008166">
    <property type="entry name" value="Glyco_transf_92"/>
</dbReference>
<evidence type="ECO:0000256" key="2">
    <source>
        <dbReference type="ARBA" id="ARBA00007647"/>
    </source>
</evidence>
<keyword evidence="5" id="KW-0812">Transmembrane</keyword>
<keyword evidence="4 8" id="KW-0808">Transferase</keyword>
<dbReference type="SUPFAM" id="SSF53448">
    <property type="entry name" value="Nucleotide-diphospho-sugar transferases"/>
    <property type="match status" value="1"/>
</dbReference>
<evidence type="ECO:0000256" key="7">
    <source>
        <dbReference type="ARBA" id="ARBA00023136"/>
    </source>
</evidence>
<keyword evidence="10" id="KW-1185">Reference proteome</keyword>
<dbReference type="OrthoDB" id="2526284at2759"/>
<evidence type="ECO:0000256" key="3">
    <source>
        <dbReference type="ARBA" id="ARBA00022676"/>
    </source>
</evidence>
<comment type="subcellular location">
    <subcellularLocation>
        <location evidence="1">Membrane</location>
        <topology evidence="1">Single-pass membrane protein</topology>
    </subcellularLocation>
</comment>
<dbReference type="GO" id="GO:0005737">
    <property type="term" value="C:cytoplasm"/>
    <property type="evidence" value="ECO:0007669"/>
    <property type="project" value="TreeGrafter"/>
</dbReference>
<evidence type="ECO:0000256" key="5">
    <source>
        <dbReference type="ARBA" id="ARBA00022692"/>
    </source>
</evidence>
<name>A0A8T2U156_CERRI</name>
<evidence type="ECO:0000256" key="6">
    <source>
        <dbReference type="ARBA" id="ARBA00022989"/>
    </source>
</evidence>
<evidence type="ECO:0000313" key="10">
    <source>
        <dbReference type="Proteomes" id="UP000825935"/>
    </source>
</evidence>
<dbReference type="EMBL" id="CM035414">
    <property type="protein sequence ID" value="KAH7429811.1"/>
    <property type="molecule type" value="Genomic_DNA"/>
</dbReference>
<keyword evidence="6" id="KW-1133">Transmembrane helix</keyword>
<comment type="caution">
    <text evidence="9">The sequence shown here is derived from an EMBL/GenBank/DDBJ whole genome shotgun (WGS) entry which is preliminary data.</text>
</comment>
<dbReference type="OMA" id="ARSSCKW"/>
<evidence type="ECO:0000256" key="1">
    <source>
        <dbReference type="ARBA" id="ARBA00004167"/>
    </source>
</evidence>